<dbReference type="PANTHER" id="PTHR36452:SF1">
    <property type="entry name" value="DUF2461 DOMAIN-CONTAINING PROTEIN"/>
    <property type="match status" value="1"/>
</dbReference>
<dbReference type="STRING" id="1206085.SAMN05443575_2738"/>
<dbReference type="RefSeq" id="WP_200800182.1">
    <property type="nucleotide sequence ID" value="NZ_FQVU01000003.1"/>
</dbReference>
<keyword evidence="2" id="KW-1185">Reference proteome</keyword>
<evidence type="ECO:0000313" key="2">
    <source>
        <dbReference type="Proteomes" id="UP000186132"/>
    </source>
</evidence>
<dbReference type="EMBL" id="FQVU01000003">
    <property type="protein sequence ID" value="SHG77169.1"/>
    <property type="molecule type" value="Genomic_DNA"/>
</dbReference>
<dbReference type="AlphaFoldDB" id="A0A1M5MJS8"/>
<dbReference type="PIRSF" id="PIRSF028451">
    <property type="entry name" value="UCP028451"/>
    <property type="match status" value="1"/>
</dbReference>
<sequence>MMAFTGIPAAALDFYEDLENDNSKAFWAAHKHVYDEAVKAPIEALATELATRWGEFTMFRPYRDVRFSKDKTPYKTHQGVWFGETSVYFHVSAAGLWLAGGYWQSSTPQVQRLRRAVDDDVAGPLLAKAVAGVRRKGWQVRGEQLVRVPAGYDKEHPRAELLRHKTLTAGKEVGFPDWLHAAAARTEIAKQWRALAPLTSWLDTHVGHD</sequence>
<dbReference type="InterPro" id="IPR015996">
    <property type="entry name" value="UCP028451"/>
</dbReference>
<dbReference type="InterPro" id="IPR012808">
    <property type="entry name" value="CHP02453"/>
</dbReference>
<protein>
    <submittedName>
        <fullName evidence="1">TIGR02453 family protein</fullName>
    </submittedName>
</protein>
<dbReference type="NCBIfam" id="TIGR02453">
    <property type="entry name" value="TIGR02453 family protein"/>
    <property type="match status" value="1"/>
</dbReference>
<accession>A0A1M5MJS8</accession>
<reference evidence="1 2" key="1">
    <citation type="submission" date="2016-11" db="EMBL/GenBank/DDBJ databases">
        <authorList>
            <person name="Jaros S."/>
            <person name="Januszkiewicz K."/>
            <person name="Wedrychowicz H."/>
        </authorList>
    </citation>
    <scope>NUCLEOTIDE SEQUENCE [LARGE SCALE GENOMIC DNA]</scope>
    <source>
        <strain evidence="1 2">DSM 45627</strain>
    </source>
</reference>
<evidence type="ECO:0000313" key="1">
    <source>
        <dbReference type="EMBL" id="SHG77169.1"/>
    </source>
</evidence>
<proteinExistence type="predicted"/>
<dbReference type="PANTHER" id="PTHR36452">
    <property type="entry name" value="CHROMOSOME 12, WHOLE GENOME SHOTGUN SEQUENCE"/>
    <property type="match status" value="1"/>
</dbReference>
<name>A0A1M5MJS8_9ACTN</name>
<gene>
    <name evidence="1" type="ORF">SAMN05443575_2738</name>
</gene>
<organism evidence="1 2">
    <name type="scientific">Jatrophihabitans endophyticus</name>
    <dbReference type="NCBI Taxonomy" id="1206085"/>
    <lineage>
        <taxon>Bacteria</taxon>
        <taxon>Bacillati</taxon>
        <taxon>Actinomycetota</taxon>
        <taxon>Actinomycetes</taxon>
        <taxon>Jatrophihabitantales</taxon>
        <taxon>Jatrophihabitantaceae</taxon>
        <taxon>Jatrophihabitans</taxon>
    </lineage>
</organism>
<dbReference type="Pfam" id="PF09365">
    <property type="entry name" value="DUF2461"/>
    <property type="match status" value="1"/>
</dbReference>
<dbReference type="Proteomes" id="UP000186132">
    <property type="component" value="Unassembled WGS sequence"/>
</dbReference>